<dbReference type="InterPro" id="IPR005490">
    <property type="entry name" value="LD_TPept_cat_dom"/>
</dbReference>
<evidence type="ECO:0000256" key="2">
    <source>
        <dbReference type="ARBA" id="ARBA00005992"/>
    </source>
</evidence>
<protein>
    <submittedName>
        <fullName evidence="9">L,D-transpeptidase catalytic domain</fullName>
    </submittedName>
</protein>
<dbReference type="CDD" id="cd16913">
    <property type="entry name" value="YkuD_like"/>
    <property type="match status" value="1"/>
</dbReference>
<evidence type="ECO:0000256" key="1">
    <source>
        <dbReference type="ARBA" id="ARBA00004752"/>
    </source>
</evidence>
<comment type="pathway">
    <text evidence="1 7">Cell wall biogenesis; peptidoglycan biosynthesis.</text>
</comment>
<dbReference type="GO" id="GO:0009252">
    <property type="term" value="P:peptidoglycan biosynthetic process"/>
    <property type="evidence" value="ECO:0007669"/>
    <property type="project" value="UniProtKB-UniPathway"/>
</dbReference>
<dbReference type="Proteomes" id="UP000320300">
    <property type="component" value="Unassembled WGS sequence"/>
</dbReference>
<feature type="active site" description="Nucleophile" evidence="7">
    <location>
        <position position="437"/>
    </location>
</feature>
<evidence type="ECO:0000259" key="8">
    <source>
        <dbReference type="PROSITE" id="PS52029"/>
    </source>
</evidence>
<dbReference type="InterPro" id="IPR045380">
    <property type="entry name" value="LD_TPept_scaffold_dom"/>
</dbReference>
<dbReference type="Gene3D" id="2.40.440.10">
    <property type="entry name" value="L,D-transpeptidase catalytic domain-like"/>
    <property type="match status" value="1"/>
</dbReference>
<keyword evidence="10" id="KW-1185">Reference proteome</keyword>
<evidence type="ECO:0000256" key="3">
    <source>
        <dbReference type="ARBA" id="ARBA00022679"/>
    </source>
</evidence>
<evidence type="ECO:0000256" key="4">
    <source>
        <dbReference type="ARBA" id="ARBA00022960"/>
    </source>
</evidence>
<proteinExistence type="inferred from homology"/>
<gene>
    <name evidence="9" type="ORF">SAMN06265348_101275</name>
</gene>
<feature type="domain" description="L,D-TPase catalytic" evidence="8">
    <location>
        <begin position="264"/>
        <end position="471"/>
    </location>
</feature>
<evidence type="ECO:0000313" key="10">
    <source>
        <dbReference type="Proteomes" id="UP000320300"/>
    </source>
</evidence>
<comment type="similarity">
    <text evidence="2">Belongs to the YkuD family.</text>
</comment>
<evidence type="ECO:0000256" key="6">
    <source>
        <dbReference type="ARBA" id="ARBA00023316"/>
    </source>
</evidence>
<reference evidence="9 10" key="1">
    <citation type="submission" date="2017-05" db="EMBL/GenBank/DDBJ databases">
        <authorList>
            <person name="Varghese N."/>
            <person name="Submissions S."/>
        </authorList>
    </citation>
    <scope>NUCLEOTIDE SEQUENCE [LARGE SCALE GENOMIC DNA]</scope>
    <source>
        <strain evidence="9 10">DSM 19036</strain>
    </source>
</reference>
<dbReference type="PANTHER" id="PTHR41533:SF2">
    <property type="entry name" value="BLR7131 PROTEIN"/>
    <property type="match status" value="1"/>
</dbReference>
<dbReference type="GO" id="GO:0008360">
    <property type="term" value="P:regulation of cell shape"/>
    <property type="evidence" value="ECO:0007669"/>
    <property type="project" value="UniProtKB-UniRule"/>
</dbReference>
<dbReference type="EMBL" id="FXTN01000001">
    <property type="protein sequence ID" value="SMO35237.1"/>
    <property type="molecule type" value="Genomic_DNA"/>
</dbReference>
<evidence type="ECO:0000256" key="7">
    <source>
        <dbReference type="PROSITE-ProRule" id="PRU01373"/>
    </source>
</evidence>
<organism evidence="9 10">
    <name type="scientific">Pedobacter westerhofensis</name>
    <dbReference type="NCBI Taxonomy" id="425512"/>
    <lineage>
        <taxon>Bacteria</taxon>
        <taxon>Pseudomonadati</taxon>
        <taxon>Bacteroidota</taxon>
        <taxon>Sphingobacteriia</taxon>
        <taxon>Sphingobacteriales</taxon>
        <taxon>Sphingobacteriaceae</taxon>
        <taxon>Pedobacter</taxon>
    </lineage>
</organism>
<keyword evidence="3" id="KW-0808">Transferase</keyword>
<dbReference type="PANTHER" id="PTHR41533">
    <property type="entry name" value="L,D-TRANSPEPTIDASE HI_1667-RELATED"/>
    <property type="match status" value="1"/>
</dbReference>
<accession>A0A521AKB3</accession>
<dbReference type="AlphaFoldDB" id="A0A521AKB3"/>
<evidence type="ECO:0000313" key="9">
    <source>
        <dbReference type="EMBL" id="SMO35237.1"/>
    </source>
</evidence>
<feature type="active site" description="Proton donor/acceptor" evidence="7">
    <location>
        <position position="418"/>
    </location>
</feature>
<dbReference type="GO" id="GO:0071555">
    <property type="term" value="P:cell wall organization"/>
    <property type="evidence" value="ECO:0007669"/>
    <property type="project" value="UniProtKB-UniRule"/>
</dbReference>
<dbReference type="GO" id="GO:0004180">
    <property type="term" value="F:carboxypeptidase activity"/>
    <property type="evidence" value="ECO:0007669"/>
    <property type="project" value="UniProtKB-ARBA"/>
</dbReference>
<dbReference type="SUPFAM" id="SSF141523">
    <property type="entry name" value="L,D-transpeptidase catalytic domain-like"/>
    <property type="match status" value="1"/>
</dbReference>
<keyword evidence="4 7" id="KW-0133">Cell shape</keyword>
<dbReference type="InterPro" id="IPR052905">
    <property type="entry name" value="LD-transpeptidase_YkuD-like"/>
</dbReference>
<keyword evidence="6 7" id="KW-0961">Cell wall biogenesis/degradation</keyword>
<name>A0A521AKB3_9SPHI</name>
<dbReference type="GO" id="GO:0016740">
    <property type="term" value="F:transferase activity"/>
    <property type="evidence" value="ECO:0007669"/>
    <property type="project" value="UniProtKB-KW"/>
</dbReference>
<dbReference type="Pfam" id="PF03734">
    <property type="entry name" value="YkuD"/>
    <property type="match status" value="1"/>
</dbReference>
<keyword evidence="5 7" id="KW-0573">Peptidoglycan synthesis</keyword>
<dbReference type="InterPro" id="IPR038063">
    <property type="entry name" value="Transpep_catalytic_dom"/>
</dbReference>
<dbReference type="Pfam" id="PF20142">
    <property type="entry name" value="Scaffold"/>
    <property type="match status" value="1"/>
</dbReference>
<evidence type="ECO:0000256" key="5">
    <source>
        <dbReference type="ARBA" id="ARBA00022984"/>
    </source>
</evidence>
<sequence length="520" mass="59042">MMLIGHMFKQILSRKPRVTVALILAFTLTCILQSCKKSRSDLGTILYTETGNKVFKNVENDAFAEVFKKTLKEQQSGFAYPKLINAFYEKNGYEPALILQHVKGKELQVLLSYFDKAADHGLTPELFKAKEYKELTDQLYDKTKVKTTDEAYQEIARLELLAANSLIRYSNALQYGVVSPKRIYANYYTDTKRPDSIAVNRVFAIKDLKVYLDSIQPKTEQYVALQKVLKEGTAAPGMSAAETQKILKVNLERLRWKNKPEDDKYVIVNIADYRLDVMEKGKSVLNMKVCVGEGRNKDFSDNIQEYDENDLKKDRPFSRETPQLNSMIHSVQVNPVWNIPESIATKEISKSASEDKFYLSNHNIDVFEKGKIVEDPETIDWSAADVGKKYQFKQRPGEDNSLGKIKFLFNNQSAVYLHDTPAKAAFNQSMRAVSHGCVRLEKPLDFAHALFGDGAKFEQIKKQMSDTVAVATNISLPAKVPVYLTYVTSWVDPSGSVQMRKDVYGLDIVLFTYLQKTGAI</sequence>
<dbReference type="UniPathway" id="UPA00219"/>
<dbReference type="PROSITE" id="PS52029">
    <property type="entry name" value="LD_TPASE"/>
    <property type="match status" value="1"/>
</dbReference>